<feature type="transmembrane region" description="Helical" evidence="2">
    <location>
        <begin position="863"/>
        <end position="884"/>
    </location>
</feature>
<dbReference type="SMART" id="SM01411">
    <property type="entry name" value="Ephrin_rec_like"/>
    <property type="match status" value="2"/>
</dbReference>
<dbReference type="InterPro" id="IPR011641">
    <property type="entry name" value="Tyr-kin_ephrin_A/B_rcpt-like"/>
</dbReference>
<keyword evidence="2" id="KW-1133">Transmembrane helix</keyword>
<dbReference type="InParanoid" id="A0A0G4GCC1"/>
<evidence type="ECO:0000259" key="3">
    <source>
        <dbReference type="Pfam" id="PF07699"/>
    </source>
</evidence>
<feature type="transmembrane region" description="Helical" evidence="2">
    <location>
        <begin position="1107"/>
        <end position="1126"/>
    </location>
</feature>
<feature type="domain" description="Tyrosine-protein kinase ephrin type A/B receptor-like" evidence="3">
    <location>
        <begin position="584"/>
        <end position="625"/>
    </location>
</feature>
<protein>
    <recommendedName>
        <fullName evidence="3">Tyrosine-protein kinase ephrin type A/B receptor-like domain-containing protein</fullName>
    </recommendedName>
</protein>
<feature type="transmembrane region" description="Helical" evidence="2">
    <location>
        <begin position="838"/>
        <end position="856"/>
    </location>
</feature>
<evidence type="ECO:0000313" key="5">
    <source>
        <dbReference type="Proteomes" id="UP000041254"/>
    </source>
</evidence>
<proteinExistence type="predicted"/>
<sequence>MNRLPRSALASRNAGVPICRAPLRLVVIAALIHATLFTTHRVEAADITIKLAVMFPGNWGSPNFFPTLLWGPGSTQWTYNNIWAPMEYFLDGINNGKWTTLMLGNQTVELNIDMFDVDIIQWDYLPPEWLTALTNDTYLAMIYFGIPPRFFEPFRDPEKQGFLRITGWSSPDYADQPPGALQLEKNLAVPSRFQVFTKMFINRGITRVAMVTHDPLDNLGPSAYTAPLIEQLQEDGLQVVYDYRNITQTSITYFGNQTRADVQPALDQGFITNEVMFADPLNIQTLKDYSAGTGNRLAEDLISAIMQSNAEVLFVSIEGTDLANDNEDYKTFVRLVAEREVNVKAWIWMEASLETDWFSDGPGFDTNFLLDIREFDPRIQLFDDLLQVYTRDVIEDFRISFWNPEGRTLSQRDDQAIRPLHFIATIVSKLSFWSDDMQTNRDNVRVGFYQRVFNTFSGSEMRILSDNTVSTPSLAAQIQGSEWRIVSPATLAQTLVVLPMPTFQSRRGCPPGSFNTGLECRNCSANTFNNQTNSTSCQLCPAGFGQLLEGETSCEMCLPGYANSGNSILGCVICPAGTNASEPASTSCSRCPRAYYQNETGATTCKNCSTSRTTDNLGSTSVKQCVCKEGYYFSGIFENGFDGRELDSMDLPQTDIPPGSCRRCNPRLYKCRGRFEQPMAMEGFYIEGYTIRDRNDFPVTYECNPREACPGGEPRSCKKHRTGLVCGRCKKGYSKSRNGDCTKCTFRGSPVVLLTILLIVMLPVAGLFYSKTSYEDPKRRASQALDQSSQSATTAKSDKGADDPDKAFLIVLSFAQHIGIISSFNLKLEIQVLTLLSIPRLFMLDASIVGLSCWGLESFGSQLMLVSSIPFLFVVAITIVHFGFEALLRYGDKCDCMNPSLIRGGRRTAWLLWFRRQFIDGTHGLGLIRILATAAQVSSFLYVALTSIATTHVDCFRHPSGDSTVRTHPYVICDFTSKRGQEWRDQIWLSAGAIFLYIVSPYVASIVISFKMSNIIEKTKSKGGEIDEFDQIFKSAFRYVVGKYRHGMVWWECIWMARNMSLALSTVIVPNIGQLQLLYYGVILTFYAFASMTFSPWRRTANSKLDIALTVLLMHIVTLIGLFYTFDLPDDINSRVARHAAGILLFIDLLLIVPFVWMMGSRGAHQSAKGLPGFFINSKWLSLMTSPHTKSSVQHTIIDASSGGHSARIGGSVVSARTDHTEVHQHIQVESGMRPSGVSIMTPDEIVPYHERERRKHSSKGGNRKGSRGRASRVSINTDVDDLHGSPPPVDEQKGEGEGSDNSLSPRPPPQPRMSDMGPSPHDISDGGQRRSSAFSSCLLDEDEGDSASNADHGGPHAGDTYRQGRRDSDWEGDISERAHVLAMNDRTVSLGLLGFETQLHSSSKYTHGSDRLSVGSGGPAFETKLMTETVELNPPRTVETHMHPWQGR</sequence>
<feature type="transmembrane region" description="Helical" evidence="2">
    <location>
        <begin position="1078"/>
        <end position="1095"/>
    </location>
</feature>
<dbReference type="Gene3D" id="2.10.50.10">
    <property type="entry name" value="Tumor Necrosis Factor Receptor, subunit A, domain 2"/>
    <property type="match status" value="2"/>
</dbReference>
<dbReference type="EMBL" id="CDMY01000624">
    <property type="protein sequence ID" value="CEM26948.1"/>
    <property type="molecule type" value="Genomic_DNA"/>
</dbReference>
<name>A0A0G4GCC1_VITBC</name>
<feature type="compositionally biased region" description="Low complexity" evidence="1">
    <location>
        <begin position="782"/>
        <end position="795"/>
    </location>
</feature>
<dbReference type="SUPFAM" id="SSF57184">
    <property type="entry name" value="Growth factor receptor domain"/>
    <property type="match status" value="1"/>
</dbReference>
<feature type="compositionally biased region" description="Basic residues" evidence="1">
    <location>
        <begin position="1253"/>
        <end position="1271"/>
    </location>
</feature>
<accession>A0A0G4GCC1</accession>
<dbReference type="OrthoDB" id="439917at2759"/>
<feature type="transmembrane region" description="Helical" evidence="2">
    <location>
        <begin position="751"/>
        <end position="770"/>
    </location>
</feature>
<keyword evidence="5" id="KW-1185">Reference proteome</keyword>
<dbReference type="Pfam" id="PF07699">
    <property type="entry name" value="Ephrin_rec_like"/>
    <property type="match status" value="1"/>
</dbReference>
<dbReference type="CDD" id="cd00185">
    <property type="entry name" value="TNFRSF"/>
    <property type="match status" value="2"/>
</dbReference>
<keyword evidence="2" id="KW-0812">Transmembrane</keyword>
<keyword evidence="2" id="KW-0472">Membrane</keyword>
<dbReference type="Proteomes" id="UP000041254">
    <property type="component" value="Unassembled WGS sequence"/>
</dbReference>
<feature type="region of interest" description="Disordered" evidence="1">
    <location>
        <begin position="1223"/>
        <end position="1369"/>
    </location>
</feature>
<gene>
    <name evidence="4" type="ORF">Vbra_22165</name>
</gene>
<dbReference type="STRING" id="1169540.A0A0G4GCC1"/>
<dbReference type="InterPro" id="IPR009030">
    <property type="entry name" value="Growth_fac_rcpt_cys_sf"/>
</dbReference>
<dbReference type="VEuPathDB" id="CryptoDB:Vbra_22165"/>
<reference evidence="4 5" key="1">
    <citation type="submission" date="2014-11" db="EMBL/GenBank/DDBJ databases">
        <authorList>
            <person name="Zhu J."/>
            <person name="Qi W."/>
            <person name="Song R."/>
        </authorList>
    </citation>
    <scope>NUCLEOTIDE SEQUENCE [LARGE SCALE GENOMIC DNA]</scope>
</reference>
<organism evidence="4 5">
    <name type="scientific">Vitrella brassicaformis (strain CCMP3155)</name>
    <dbReference type="NCBI Taxonomy" id="1169540"/>
    <lineage>
        <taxon>Eukaryota</taxon>
        <taxon>Sar</taxon>
        <taxon>Alveolata</taxon>
        <taxon>Colpodellida</taxon>
        <taxon>Vitrellaceae</taxon>
        <taxon>Vitrella</taxon>
    </lineage>
</organism>
<evidence type="ECO:0000256" key="2">
    <source>
        <dbReference type="SAM" id="Phobius"/>
    </source>
</evidence>
<dbReference type="PANTHER" id="PTHR46967">
    <property type="entry name" value="INSULIN-LIKE GROWTH FACTOR BINDING PROTEIN,N-TERMINAL"/>
    <property type="match status" value="1"/>
</dbReference>
<evidence type="ECO:0000256" key="1">
    <source>
        <dbReference type="SAM" id="MobiDB-lite"/>
    </source>
</evidence>
<feature type="transmembrane region" description="Helical" evidence="2">
    <location>
        <begin position="1138"/>
        <end position="1159"/>
    </location>
</feature>
<evidence type="ECO:0000313" key="4">
    <source>
        <dbReference type="EMBL" id="CEM26948.1"/>
    </source>
</evidence>
<feature type="transmembrane region" description="Helical" evidence="2">
    <location>
        <begin position="987"/>
        <end position="1010"/>
    </location>
</feature>
<dbReference type="PANTHER" id="PTHR46967:SF1">
    <property type="entry name" value="KERATIN-ASSOCIATED PROTEIN 16-1-LIKE"/>
    <property type="match status" value="1"/>
</dbReference>
<feature type="region of interest" description="Disordered" evidence="1">
    <location>
        <begin position="779"/>
        <end position="801"/>
    </location>
</feature>